<organism evidence="1 2">
    <name type="scientific">Sabulicella glaciei</name>
    <dbReference type="NCBI Taxonomy" id="2984948"/>
    <lineage>
        <taxon>Bacteria</taxon>
        <taxon>Pseudomonadati</taxon>
        <taxon>Pseudomonadota</taxon>
        <taxon>Alphaproteobacteria</taxon>
        <taxon>Acetobacterales</taxon>
        <taxon>Acetobacteraceae</taxon>
        <taxon>Sabulicella</taxon>
    </lineage>
</organism>
<name>A0ABT3NYU1_9PROT</name>
<gene>
    <name evidence="1" type="ORF">OF850_16985</name>
</gene>
<dbReference type="RefSeq" id="WP_301591511.1">
    <property type="nucleotide sequence ID" value="NZ_JAPFQI010000015.1"/>
</dbReference>
<sequence length="91" mass="10115">MDADELRDCPSPEGLPPLLAALWWDARGDWKKAHGLAQSVGSMEGAWMHAYLHRKEGDLANADYWYRRAGRPRPAASLEAEWAELARGLGA</sequence>
<proteinExistence type="predicted"/>
<dbReference type="EMBL" id="JAPFQI010000015">
    <property type="protein sequence ID" value="MCW8087330.1"/>
    <property type="molecule type" value="Genomic_DNA"/>
</dbReference>
<protein>
    <recommendedName>
        <fullName evidence="3">Sel1 repeat family protein</fullName>
    </recommendedName>
</protein>
<evidence type="ECO:0008006" key="3">
    <source>
        <dbReference type="Google" id="ProtNLM"/>
    </source>
</evidence>
<accession>A0ABT3NYU1</accession>
<keyword evidence="2" id="KW-1185">Reference proteome</keyword>
<evidence type="ECO:0000313" key="1">
    <source>
        <dbReference type="EMBL" id="MCW8087330.1"/>
    </source>
</evidence>
<evidence type="ECO:0000313" key="2">
    <source>
        <dbReference type="Proteomes" id="UP001526430"/>
    </source>
</evidence>
<comment type="caution">
    <text evidence="1">The sequence shown here is derived from an EMBL/GenBank/DDBJ whole genome shotgun (WGS) entry which is preliminary data.</text>
</comment>
<reference evidence="1 2" key="1">
    <citation type="submission" date="2022-10" db="EMBL/GenBank/DDBJ databases">
        <title>Roseococcus glaciei nov., sp. nov., isolated from glacier.</title>
        <authorList>
            <person name="Liu Q."/>
            <person name="Xin Y.-H."/>
        </authorList>
    </citation>
    <scope>NUCLEOTIDE SEQUENCE [LARGE SCALE GENOMIC DNA]</scope>
    <source>
        <strain evidence="1 2">MDT2-1-1</strain>
    </source>
</reference>
<dbReference type="Proteomes" id="UP001526430">
    <property type="component" value="Unassembled WGS sequence"/>
</dbReference>